<protein>
    <submittedName>
        <fullName evidence="2">Uncharacterized protein</fullName>
    </submittedName>
</protein>
<reference evidence="2" key="2">
    <citation type="submission" date="2015-03" db="UniProtKB">
        <authorList>
            <consortium name="EnsemblPlants"/>
        </authorList>
    </citation>
    <scope>IDENTIFICATION</scope>
</reference>
<evidence type="ECO:0000313" key="2">
    <source>
        <dbReference type="EnsemblPlants" id="OBART06G08330.1"/>
    </source>
</evidence>
<sequence length="128" mass="13709">MARLAAPAITLVMVAYCAALWAAELVGSTAGIFLPDSGAVALLLTVAVLFFLAVALLQLQVTATGGDDDDAPSSVRVQCSRNHRGNVAVRRLAVVIYLHGYGRSLHYCRAVHGRVPVYVFFLHHEVHA</sequence>
<proteinExistence type="predicted"/>
<feature type="transmembrane region" description="Helical" evidence="1">
    <location>
        <begin position="38"/>
        <end position="57"/>
    </location>
</feature>
<evidence type="ECO:0000313" key="3">
    <source>
        <dbReference type="Proteomes" id="UP000026960"/>
    </source>
</evidence>
<organism evidence="2">
    <name type="scientific">Oryza barthii</name>
    <dbReference type="NCBI Taxonomy" id="65489"/>
    <lineage>
        <taxon>Eukaryota</taxon>
        <taxon>Viridiplantae</taxon>
        <taxon>Streptophyta</taxon>
        <taxon>Embryophyta</taxon>
        <taxon>Tracheophyta</taxon>
        <taxon>Spermatophyta</taxon>
        <taxon>Magnoliopsida</taxon>
        <taxon>Liliopsida</taxon>
        <taxon>Poales</taxon>
        <taxon>Poaceae</taxon>
        <taxon>BOP clade</taxon>
        <taxon>Oryzoideae</taxon>
        <taxon>Oryzeae</taxon>
        <taxon>Oryzinae</taxon>
        <taxon>Oryza</taxon>
    </lineage>
</organism>
<dbReference type="EnsemblPlants" id="OBART06G08330.1">
    <property type="protein sequence ID" value="OBART06G08330.1"/>
    <property type="gene ID" value="OBART06G08330"/>
</dbReference>
<keyword evidence="3" id="KW-1185">Reference proteome</keyword>
<dbReference type="HOGENOM" id="CLU_2088749_0_0_1"/>
<dbReference type="Gramene" id="OBART06G08330.1">
    <property type="protein sequence ID" value="OBART06G08330.1"/>
    <property type="gene ID" value="OBART06G08330"/>
</dbReference>
<accession>A0A0D3GEJ4</accession>
<keyword evidence="1" id="KW-0472">Membrane</keyword>
<keyword evidence="1" id="KW-1133">Transmembrane helix</keyword>
<evidence type="ECO:0000256" key="1">
    <source>
        <dbReference type="SAM" id="Phobius"/>
    </source>
</evidence>
<dbReference type="AlphaFoldDB" id="A0A0D3GEJ4"/>
<dbReference type="PaxDb" id="65489-OBART06G08330.1"/>
<keyword evidence="1" id="KW-0812">Transmembrane</keyword>
<dbReference type="Proteomes" id="UP000026960">
    <property type="component" value="Chromosome 6"/>
</dbReference>
<reference evidence="2" key="1">
    <citation type="journal article" date="2009" name="Rice">
        <title>De Novo Next Generation Sequencing of Plant Genomes.</title>
        <authorList>
            <person name="Rounsley S."/>
            <person name="Marri P.R."/>
            <person name="Yu Y."/>
            <person name="He R."/>
            <person name="Sisneros N."/>
            <person name="Goicoechea J.L."/>
            <person name="Lee S.J."/>
            <person name="Angelova A."/>
            <person name="Kudrna D."/>
            <person name="Luo M."/>
            <person name="Affourtit J."/>
            <person name="Desany B."/>
            <person name="Knight J."/>
            <person name="Niazi F."/>
            <person name="Egholm M."/>
            <person name="Wing R.A."/>
        </authorList>
    </citation>
    <scope>NUCLEOTIDE SEQUENCE [LARGE SCALE GENOMIC DNA]</scope>
    <source>
        <strain evidence="2">cv. IRGC 105608</strain>
    </source>
</reference>
<name>A0A0D3GEJ4_9ORYZ</name>